<keyword evidence="9" id="KW-0807">Transducer</keyword>
<keyword evidence="3" id="KW-0589">Pheromone response</keyword>
<feature type="transmembrane region" description="Helical" evidence="10">
    <location>
        <begin position="263"/>
        <end position="284"/>
    </location>
</feature>
<dbReference type="PRINTS" id="PR00899">
    <property type="entry name" value="GPCRSTE3"/>
</dbReference>
<protein>
    <recommendedName>
        <fullName evidence="13">Pheromone receptor</fullName>
    </recommendedName>
</protein>
<feature type="transmembrane region" description="Helical" evidence="10">
    <location>
        <begin position="110"/>
        <end position="130"/>
    </location>
</feature>
<feature type="transmembrane region" description="Helical" evidence="10">
    <location>
        <begin position="34"/>
        <end position="54"/>
    </location>
</feature>
<dbReference type="Pfam" id="PF02076">
    <property type="entry name" value="STE3"/>
    <property type="match status" value="1"/>
</dbReference>
<dbReference type="GO" id="GO:0004933">
    <property type="term" value="F:mating-type a-factor pheromone receptor activity"/>
    <property type="evidence" value="ECO:0007669"/>
    <property type="project" value="InterPro"/>
</dbReference>
<feature type="transmembrane region" description="Helical" evidence="10">
    <location>
        <begin position="158"/>
        <end position="180"/>
    </location>
</feature>
<evidence type="ECO:0000256" key="8">
    <source>
        <dbReference type="ARBA" id="ARBA00023170"/>
    </source>
</evidence>
<comment type="caution">
    <text evidence="11">The sequence shown here is derived from an EMBL/GenBank/DDBJ whole genome shotgun (WGS) entry which is preliminary data.</text>
</comment>
<feature type="transmembrane region" description="Helical" evidence="10">
    <location>
        <begin position="205"/>
        <end position="228"/>
    </location>
</feature>
<feature type="transmembrane region" description="Helical" evidence="10">
    <location>
        <begin position="66"/>
        <end position="90"/>
    </location>
</feature>
<sequence length="391" mass="44337">MHPELPYIAFLAAALVLVPLPWHWRAGNVATLSMIFWLFLVDVIYGVDAVVWANNVEIVVPVWCDITTKVIVGANFALPAACMCVCVHLAQVASVSQVRTSINAKRRRQIIEFIFCYLLPAIWMALHYIVQGHRFDIIEVYGCRATNYVSLPAIFLMWFPPLLMSVIASIFASIALVSFVRRRLTFAKHLESNDCGLNLSRYMRLISMTFIQMVISVIATTSTMVFSIKNGYRPWTNWADVHWDFSRIDQYPIVLLPPFYQNFYYAIWWIIPASSFIFFIFFAFGQEAMKEYRGCATWVRRSLHLHSHSSSRSQVSSTGPLTPGPFTPGPFSPLSRKRSSGIQLTISSPISSASTDGFLTSPYLKDSKDFPTDISQVDVFCYIPPAVHLKD</sequence>
<evidence type="ECO:0000256" key="5">
    <source>
        <dbReference type="ARBA" id="ARBA00022989"/>
    </source>
</evidence>
<evidence type="ECO:0000256" key="6">
    <source>
        <dbReference type="ARBA" id="ARBA00023040"/>
    </source>
</evidence>
<keyword evidence="12" id="KW-1185">Reference proteome</keyword>
<evidence type="ECO:0000256" key="2">
    <source>
        <dbReference type="ARBA" id="ARBA00011085"/>
    </source>
</evidence>
<comment type="similarity">
    <text evidence="2">Belongs to the G-protein coupled receptor 4 family.</text>
</comment>
<dbReference type="PANTHER" id="PTHR28097:SF1">
    <property type="entry name" value="PHEROMONE A FACTOR RECEPTOR"/>
    <property type="match status" value="1"/>
</dbReference>
<dbReference type="OrthoDB" id="2874149at2759"/>
<dbReference type="InterPro" id="IPR001499">
    <property type="entry name" value="GPCR_STE3"/>
</dbReference>
<keyword evidence="4 10" id="KW-0812">Transmembrane</keyword>
<evidence type="ECO:0000256" key="3">
    <source>
        <dbReference type="ARBA" id="ARBA00022507"/>
    </source>
</evidence>
<reference evidence="11 12" key="1">
    <citation type="submission" date="2018-02" db="EMBL/GenBank/DDBJ databases">
        <title>Genome sequence of the basidiomycete white-rot fungus Phlebia centrifuga.</title>
        <authorList>
            <person name="Granchi Z."/>
            <person name="Peng M."/>
            <person name="de Vries R.P."/>
            <person name="Hilden K."/>
            <person name="Makela M.R."/>
            <person name="Grigoriev I."/>
            <person name="Riley R."/>
        </authorList>
    </citation>
    <scope>NUCLEOTIDE SEQUENCE [LARGE SCALE GENOMIC DNA]</scope>
    <source>
        <strain evidence="11 12">FBCC195</strain>
    </source>
</reference>
<comment type="subcellular location">
    <subcellularLocation>
        <location evidence="1">Membrane</location>
        <topology evidence="1">Multi-pass membrane protein</topology>
    </subcellularLocation>
</comment>
<evidence type="ECO:0000313" key="12">
    <source>
        <dbReference type="Proteomes" id="UP000186601"/>
    </source>
</evidence>
<evidence type="ECO:0000313" key="11">
    <source>
        <dbReference type="EMBL" id="PSS11047.1"/>
    </source>
</evidence>
<dbReference type="Proteomes" id="UP000186601">
    <property type="component" value="Unassembled WGS sequence"/>
</dbReference>
<evidence type="ECO:0000256" key="7">
    <source>
        <dbReference type="ARBA" id="ARBA00023136"/>
    </source>
</evidence>
<evidence type="ECO:0000256" key="9">
    <source>
        <dbReference type="ARBA" id="ARBA00023224"/>
    </source>
</evidence>
<name>A0A2R6QM90_9APHY</name>
<dbReference type="EMBL" id="MLYV02000321">
    <property type="protein sequence ID" value="PSS11047.1"/>
    <property type="molecule type" value="Genomic_DNA"/>
</dbReference>
<keyword evidence="6" id="KW-0297">G-protein coupled receptor</keyword>
<evidence type="ECO:0000256" key="1">
    <source>
        <dbReference type="ARBA" id="ARBA00004141"/>
    </source>
</evidence>
<dbReference type="AlphaFoldDB" id="A0A2R6QM90"/>
<keyword evidence="5 10" id="KW-1133">Transmembrane helix</keyword>
<evidence type="ECO:0000256" key="4">
    <source>
        <dbReference type="ARBA" id="ARBA00022692"/>
    </source>
</evidence>
<accession>A0A2R6QM90</accession>
<dbReference type="PANTHER" id="PTHR28097">
    <property type="entry name" value="PHEROMONE A FACTOR RECEPTOR"/>
    <property type="match status" value="1"/>
</dbReference>
<organism evidence="11 12">
    <name type="scientific">Hermanssonia centrifuga</name>
    <dbReference type="NCBI Taxonomy" id="98765"/>
    <lineage>
        <taxon>Eukaryota</taxon>
        <taxon>Fungi</taxon>
        <taxon>Dikarya</taxon>
        <taxon>Basidiomycota</taxon>
        <taxon>Agaricomycotina</taxon>
        <taxon>Agaricomycetes</taxon>
        <taxon>Polyporales</taxon>
        <taxon>Meruliaceae</taxon>
        <taxon>Hermanssonia</taxon>
    </lineage>
</organism>
<dbReference type="InterPro" id="IPR001546">
    <property type="entry name" value="GPCR_Pheromne_A_rcpt"/>
</dbReference>
<dbReference type="PRINTS" id="PR00900">
    <property type="entry name" value="PHEROMONEAR"/>
</dbReference>
<proteinExistence type="inferred from homology"/>
<keyword evidence="7 10" id="KW-0472">Membrane</keyword>
<evidence type="ECO:0008006" key="13">
    <source>
        <dbReference type="Google" id="ProtNLM"/>
    </source>
</evidence>
<keyword evidence="8" id="KW-0675">Receptor</keyword>
<evidence type="ECO:0000256" key="10">
    <source>
        <dbReference type="SAM" id="Phobius"/>
    </source>
</evidence>
<dbReference type="CDD" id="cd14966">
    <property type="entry name" value="7tmD_STE3"/>
    <property type="match status" value="1"/>
</dbReference>
<dbReference type="GO" id="GO:0005886">
    <property type="term" value="C:plasma membrane"/>
    <property type="evidence" value="ECO:0007669"/>
    <property type="project" value="TreeGrafter"/>
</dbReference>
<dbReference type="GO" id="GO:0000750">
    <property type="term" value="P:pheromone-dependent signal transduction involved in conjugation with cellular fusion"/>
    <property type="evidence" value="ECO:0007669"/>
    <property type="project" value="TreeGrafter"/>
</dbReference>
<gene>
    <name evidence="11" type="ORF">PHLCEN_2v3343</name>
</gene>
<feature type="transmembrane region" description="Helical" evidence="10">
    <location>
        <begin position="6"/>
        <end position="22"/>
    </location>
</feature>